<dbReference type="Proteomes" id="UP000298663">
    <property type="component" value="Unassembled WGS sequence"/>
</dbReference>
<dbReference type="EMBL" id="AZBU02000007">
    <property type="protein sequence ID" value="TKR70785.1"/>
    <property type="molecule type" value="Genomic_DNA"/>
</dbReference>
<keyword evidence="2" id="KW-1185">Reference proteome</keyword>
<evidence type="ECO:0000313" key="1">
    <source>
        <dbReference type="EMBL" id="TKR70785.1"/>
    </source>
</evidence>
<gene>
    <name evidence="1" type="ORF">L596_022763</name>
</gene>
<name>A0A4V6A0C0_STECR</name>
<organism evidence="1 2">
    <name type="scientific">Steinernema carpocapsae</name>
    <name type="common">Entomopathogenic nematode</name>
    <dbReference type="NCBI Taxonomy" id="34508"/>
    <lineage>
        <taxon>Eukaryota</taxon>
        <taxon>Metazoa</taxon>
        <taxon>Ecdysozoa</taxon>
        <taxon>Nematoda</taxon>
        <taxon>Chromadorea</taxon>
        <taxon>Rhabditida</taxon>
        <taxon>Tylenchina</taxon>
        <taxon>Panagrolaimomorpha</taxon>
        <taxon>Strongyloidoidea</taxon>
        <taxon>Steinernematidae</taxon>
        <taxon>Steinernema</taxon>
    </lineage>
</organism>
<dbReference type="AlphaFoldDB" id="A0A4V6A0C0"/>
<proteinExistence type="predicted"/>
<accession>A0A4V6A0C0</accession>
<reference evidence="1 2" key="2">
    <citation type="journal article" date="2019" name="G3 (Bethesda)">
        <title>Hybrid Assembly of the Genome of the Entomopathogenic Nematode Steinernema carpocapsae Identifies the X-Chromosome.</title>
        <authorList>
            <person name="Serra L."/>
            <person name="Macchietto M."/>
            <person name="Macias-Munoz A."/>
            <person name="McGill C.J."/>
            <person name="Rodriguez I.M."/>
            <person name="Rodriguez B."/>
            <person name="Murad R."/>
            <person name="Mortazavi A."/>
        </authorList>
    </citation>
    <scope>NUCLEOTIDE SEQUENCE [LARGE SCALE GENOMIC DNA]</scope>
    <source>
        <strain evidence="1 2">ALL</strain>
    </source>
</reference>
<sequence length="108" mass="12307">MLKCSLFSDSVHNDYILRGRVLIFDAALARLFVESRAQRPNRLLHCLLHRSLCSVVFARRQTEGVLYGLDHLVRNRRAVHSALLPSRFLCRRGRGALVGAVQLDQLAR</sequence>
<reference evidence="1 2" key="1">
    <citation type="journal article" date="2015" name="Genome Biol.">
        <title>Comparative genomics of Steinernema reveals deeply conserved gene regulatory networks.</title>
        <authorList>
            <person name="Dillman A.R."/>
            <person name="Macchietto M."/>
            <person name="Porter C.F."/>
            <person name="Rogers A."/>
            <person name="Williams B."/>
            <person name="Antoshechkin I."/>
            <person name="Lee M.M."/>
            <person name="Goodwin Z."/>
            <person name="Lu X."/>
            <person name="Lewis E.E."/>
            <person name="Goodrich-Blair H."/>
            <person name="Stock S.P."/>
            <person name="Adams B.J."/>
            <person name="Sternberg P.W."/>
            <person name="Mortazavi A."/>
        </authorList>
    </citation>
    <scope>NUCLEOTIDE SEQUENCE [LARGE SCALE GENOMIC DNA]</scope>
    <source>
        <strain evidence="1 2">ALL</strain>
    </source>
</reference>
<comment type="caution">
    <text evidence="1">The sequence shown here is derived from an EMBL/GenBank/DDBJ whole genome shotgun (WGS) entry which is preliminary data.</text>
</comment>
<protein>
    <submittedName>
        <fullName evidence="1">Uncharacterized protein</fullName>
    </submittedName>
</protein>
<evidence type="ECO:0000313" key="2">
    <source>
        <dbReference type="Proteomes" id="UP000298663"/>
    </source>
</evidence>